<organism evidence="5 6">
    <name type="scientific">Mucilaginibacter pocheonensis</name>
    <dbReference type="NCBI Taxonomy" id="398050"/>
    <lineage>
        <taxon>Bacteria</taxon>
        <taxon>Pseudomonadati</taxon>
        <taxon>Bacteroidota</taxon>
        <taxon>Sphingobacteriia</taxon>
        <taxon>Sphingobacteriales</taxon>
        <taxon>Sphingobacteriaceae</taxon>
        <taxon>Mucilaginibacter</taxon>
    </lineage>
</organism>
<evidence type="ECO:0000259" key="4">
    <source>
        <dbReference type="PROSITE" id="PS01124"/>
    </source>
</evidence>
<dbReference type="InterPro" id="IPR018060">
    <property type="entry name" value="HTH_AraC"/>
</dbReference>
<gene>
    <name evidence="5" type="ORF">J2W55_003966</name>
</gene>
<dbReference type="RefSeq" id="WP_310099574.1">
    <property type="nucleotide sequence ID" value="NZ_JAVDUU010000004.1"/>
</dbReference>
<dbReference type="EMBL" id="JAVDUU010000004">
    <property type="protein sequence ID" value="MDR6944106.1"/>
    <property type="molecule type" value="Genomic_DNA"/>
</dbReference>
<dbReference type="PANTHER" id="PTHR43280:SF32">
    <property type="entry name" value="TRANSCRIPTIONAL REGULATORY PROTEIN"/>
    <property type="match status" value="1"/>
</dbReference>
<dbReference type="InterPro" id="IPR009057">
    <property type="entry name" value="Homeodomain-like_sf"/>
</dbReference>
<dbReference type="PROSITE" id="PS01124">
    <property type="entry name" value="HTH_ARAC_FAMILY_2"/>
    <property type="match status" value="1"/>
</dbReference>
<dbReference type="Pfam" id="PF12833">
    <property type="entry name" value="HTH_18"/>
    <property type="match status" value="1"/>
</dbReference>
<evidence type="ECO:0000313" key="6">
    <source>
        <dbReference type="Proteomes" id="UP001247620"/>
    </source>
</evidence>
<sequence length="285" mass="32230">MLPISSALVEKELKDSFSIKYCDNQCYDQTTAYRLTYNRILLIKAGNGEIQIDDSAFSIGSNELFLIAKGQVLRFQPGSGFQGYDLSFGDCFWEKTPPSASNCKAVLFNNASANQNLPLGDEDYEELSYLFQPLYREFSKEEYINKLDAMAAYLKIIMIKIANIHATLAKGFDSYENKVYREFLELISKQYQSTHEVADYASLLGISARKLTDLTKRCSGKGAKDLINGQLIAEAKRSLQFSSAPVKEIAFQLNFSTPDQFSHFFKKNARLSPQDYRALFVNMGM</sequence>
<comment type="caution">
    <text evidence="5">The sequence shown here is derived from an EMBL/GenBank/DDBJ whole genome shotgun (WGS) entry which is preliminary data.</text>
</comment>
<dbReference type="InterPro" id="IPR037923">
    <property type="entry name" value="HTH-like"/>
</dbReference>
<evidence type="ECO:0000256" key="1">
    <source>
        <dbReference type="ARBA" id="ARBA00023015"/>
    </source>
</evidence>
<dbReference type="PANTHER" id="PTHR43280">
    <property type="entry name" value="ARAC-FAMILY TRANSCRIPTIONAL REGULATOR"/>
    <property type="match status" value="1"/>
</dbReference>
<keyword evidence="1" id="KW-0805">Transcription regulation</keyword>
<evidence type="ECO:0000256" key="3">
    <source>
        <dbReference type="ARBA" id="ARBA00023163"/>
    </source>
</evidence>
<name>A0ABU1TFC9_9SPHI</name>
<keyword evidence="3" id="KW-0804">Transcription</keyword>
<proteinExistence type="predicted"/>
<dbReference type="SUPFAM" id="SSF46689">
    <property type="entry name" value="Homeodomain-like"/>
    <property type="match status" value="1"/>
</dbReference>
<accession>A0ABU1TFC9</accession>
<dbReference type="SMART" id="SM00342">
    <property type="entry name" value="HTH_ARAC"/>
    <property type="match status" value="1"/>
</dbReference>
<keyword evidence="2" id="KW-0238">DNA-binding</keyword>
<reference evidence="5 6" key="1">
    <citation type="submission" date="2023-07" db="EMBL/GenBank/DDBJ databases">
        <title>Sorghum-associated microbial communities from plants grown in Nebraska, USA.</title>
        <authorList>
            <person name="Schachtman D."/>
        </authorList>
    </citation>
    <scope>NUCLEOTIDE SEQUENCE [LARGE SCALE GENOMIC DNA]</scope>
    <source>
        <strain evidence="5 6">3262</strain>
    </source>
</reference>
<evidence type="ECO:0000313" key="5">
    <source>
        <dbReference type="EMBL" id="MDR6944106.1"/>
    </source>
</evidence>
<dbReference type="Proteomes" id="UP001247620">
    <property type="component" value="Unassembled WGS sequence"/>
</dbReference>
<dbReference type="SUPFAM" id="SSF51215">
    <property type="entry name" value="Regulatory protein AraC"/>
    <property type="match status" value="1"/>
</dbReference>
<dbReference type="Gene3D" id="1.10.10.60">
    <property type="entry name" value="Homeodomain-like"/>
    <property type="match status" value="1"/>
</dbReference>
<keyword evidence="6" id="KW-1185">Reference proteome</keyword>
<evidence type="ECO:0000256" key="2">
    <source>
        <dbReference type="ARBA" id="ARBA00023125"/>
    </source>
</evidence>
<feature type="domain" description="HTH araC/xylS-type" evidence="4">
    <location>
        <begin position="181"/>
        <end position="279"/>
    </location>
</feature>
<protein>
    <submittedName>
        <fullName evidence="5">AraC-like DNA-binding protein</fullName>
    </submittedName>
</protein>